<dbReference type="GO" id="GO:0042790">
    <property type="term" value="P:nucleolar large rRNA transcription by RNA polymerase I"/>
    <property type="evidence" value="ECO:0007669"/>
    <property type="project" value="InterPro"/>
</dbReference>
<feature type="compositionally biased region" description="Acidic residues" evidence="1">
    <location>
        <begin position="147"/>
        <end position="159"/>
    </location>
</feature>
<evidence type="ECO:0000256" key="1">
    <source>
        <dbReference type="SAM" id="MobiDB-lite"/>
    </source>
</evidence>
<proteinExistence type="predicted"/>
<dbReference type="OrthoDB" id="2240312at2759"/>
<keyword evidence="3" id="KW-1185">Reference proteome</keyword>
<gene>
    <name evidence="2" type="ORF">METBISCDRAFT_21243</name>
</gene>
<dbReference type="AlphaFoldDB" id="A0A4V1J3M2"/>
<feature type="region of interest" description="Disordered" evidence="1">
    <location>
        <begin position="93"/>
        <end position="163"/>
    </location>
</feature>
<reference evidence="3" key="1">
    <citation type="journal article" date="2018" name="Nat. Microbiol.">
        <title>Leveraging single-cell genomics to expand the fungal tree of life.</title>
        <authorList>
            <person name="Ahrendt S.R."/>
            <person name="Quandt C.A."/>
            <person name="Ciobanu D."/>
            <person name="Clum A."/>
            <person name="Salamov A."/>
            <person name="Andreopoulos B."/>
            <person name="Cheng J.F."/>
            <person name="Woyke T."/>
            <person name="Pelin A."/>
            <person name="Henrissat B."/>
            <person name="Reynolds N.K."/>
            <person name="Benny G.L."/>
            <person name="Smith M.E."/>
            <person name="James T.Y."/>
            <person name="Grigoriev I.V."/>
        </authorList>
    </citation>
    <scope>NUCLEOTIDE SEQUENCE [LARGE SCALE GENOMIC DNA]</scope>
    <source>
        <strain evidence="3">Baker2002</strain>
    </source>
</reference>
<dbReference type="GO" id="GO:0000182">
    <property type="term" value="F:rDNA binding"/>
    <property type="evidence" value="ECO:0007669"/>
    <property type="project" value="TreeGrafter"/>
</dbReference>
<sequence length="694" mass="77452">MTASDAEENNLEGLMSSTLPKKKTGPNPEYYAHFNEAVAEFFSLAYLHSSKPTGSFLLLLPLHGSKITTTASYYVAALSGKFLEYTQGTSVADSAEVKAPVTTDTSESQDSSNSSNADFSNSAVNSNGGNSNRGTANEESSSQQETSLEESTSESLSDEGDTKEIDLLDRIPGVYWSAQEKDTFFNCLARYTIHRADEFLPHLPDKSLSDIFTYCTLLKNELKRVSLSTYVDDGAGARVPVRVHPRSIRYSELPTAHEVDDEFLEYEEEQSIFMGNKDQLTATKRASRKNHVLGEYTAIFEPESASLIESREALKLGKLYRANQLFPIVAGRQSCRLTFDTYVFLEQLVKVRTRQLLGCILSNKIPTLDPFNEGAGFLHGARVEIISSDVWRATLDRGMFETSAGVRSRHRDEKYPFLDQYWQKLIDSLDLLIEASQQTLTKLVGKFRAFSKINHSRFFHVDQFLHSRDVDVSVSDEDDYTPFADAAARGVLSSSANDVPDDDVTSGQNKATEQTAPPSPLLSTANSSVLDTEQDKNVNCECKSEVHSDSESETSSGVDQIGDDNVQPNQNGNLETACVSSSKENTGSIGMQVSKSTSDSEKPIETTPRDQWYHLSDVPKRTTQDYDFEDTLLDLEEASLELLDRKRDNRYMRELQKRLKLDQPTDGADLSRGSRIYTIRGNLNELWDKSFAFY</sequence>
<dbReference type="GO" id="GO:0006361">
    <property type="term" value="P:transcription initiation at RNA polymerase I promoter"/>
    <property type="evidence" value="ECO:0007669"/>
    <property type="project" value="TreeGrafter"/>
</dbReference>
<feature type="region of interest" description="Disordered" evidence="1">
    <location>
        <begin position="1"/>
        <end position="22"/>
    </location>
</feature>
<evidence type="ECO:0008006" key="4">
    <source>
        <dbReference type="Google" id="ProtNLM"/>
    </source>
</evidence>
<dbReference type="EMBL" id="ML004430">
    <property type="protein sequence ID" value="RKP32549.1"/>
    <property type="molecule type" value="Genomic_DNA"/>
</dbReference>
<dbReference type="PANTHER" id="PTHR28079:SF1">
    <property type="entry name" value="RNA POLYMERASE I-SPECIFIC TRANSCRIPTION INITIATION FACTOR RRN5"/>
    <property type="match status" value="1"/>
</dbReference>
<dbReference type="InterPro" id="IPR039601">
    <property type="entry name" value="Rrn5"/>
</dbReference>
<feature type="compositionally biased region" description="Low complexity" evidence="1">
    <location>
        <begin position="106"/>
        <end position="146"/>
    </location>
</feature>
<feature type="compositionally biased region" description="Acidic residues" evidence="1">
    <location>
        <begin position="1"/>
        <end position="10"/>
    </location>
</feature>
<evidence type="ECO:0000313" key="2">
    <source>
        <dbReference type="EMBL" id="RKP32549.1"/>
    </source>
</evidence>
<feature type="region of interest" description="Disordered" evidence="1">
    <location>
        <begin position="492"/>
        <end position="605"/>
    </location>
</feature>
<dbReference type="GO" id="GO:0001181">
    <property type="term" value="F:RNA polymerase I general transcription initiation factor activity"/>
    <property type="evidence" value="ECO:0007669"/>
    <property type="project" value="TreeGrafter"/>
</dbReference>
<accession>A0A4V1J3M2</accession>
<name>A0A4V1J3M2_9ASCO</name>
<feature type="compositionally biased region" description="Polar residues" evidence="1">
    <location>
        <begin position="505"/>
        <end position="531"/>
    </location>
</feature>
<dbReference type="GO" id="GO:0000500">
    <property type="term" value="C:RNA polymerase I upstream activating factor complex"/>
    <property type="evidence" value="ECO:0007669"/>
    <property type="project" value="InterPro"/>
</dbReference>
<organism evidence="2 3">
    <name type="scientific">Metschnikowia bicuspidata</name>
    <dbReference type="NCBI Taxonomy" id="27322"/>
    <lineage>
        <taxon>Eukaryota</taxon>
        <taxon>Fungi</taxon>
        <taxon>Dikarya</taxon>
        <taxon>Ascomycota</taxon>
        <taxon>Saccharomycotina</taxon>
        <taxon>Pichiomycetes</taxon>
        <taxon>Metschnikowiaceae</taxon>
        <taxon>Metschnikowia</taxon>
    </lineage>
</organism>
<dbReference type="Proteomes" id="UP000268321">
    <property type="component" value="Unassembled WGS sequence"/>
</dbReference>
<dbReference type="PANTHER" id="PTHR28079">
    <property type="entry name" value="RNA POLYMERASE I-SPECIFIC TRANSCRIPTION INITIATION FACTOR RRN5"/>
    <property type="match status" value="1"/>
</dbReference>
<feature type="compositionally biased region" description="Polar residues" evidence="1">
    <location>
        <begin position="566"/>
        <end position="597"/>
    </location>
</feature>
<evidence type="ECO:0000313" key="3">
    <source>
        <dbReference type="Proteomes" id="UP000268321"/>
    </source>
</evidence>
<protein>
    <recommendedName>
        <fullName evidence="4">Myb-like domain-containing protein</fullName>
    </recommendedName>
</protein>
<feature type="compositionally biased region" description="Basic and acidic residues" evidence="1">
    <location>
        <begin position="533"/>
        <end position="550"/>
    </location>
</feature>